<dbReference type="Proteomes" id="UP000317691">
    <property type="component" value="Unassembled WGS sequence"/>
</dbReference>
<dbReference type="InterPro" id="IPR036291">
    <property type="entry name" value="NAD(P)-bd_dom_sf"/>
</dbReference>
<dbReference type="InterPro" id="IPR050838">
    <property type="entry name" value="Ketopantoate_reductase"/>
</dbReference>
<comment type="pathway">
    <text evidence="1 9">Cofactor biosynthesis; (R)-pantothenate biosynthesis; (R)-pantoate from 3-methyl-2-oxobutanoate: step 2/2.</text>
</comment>
<feature type="domain" description="Ketopantoate reductase N-terminal" evidence="10">
    <location>
        <begin position="5"/>
        <end position="141"/>
    </location>
</feature>
<evidence type="ECO:0000256" key="7">
    <source>
        <dbReference type="ARBA" id="ARBA00032024"/>
    </source>
</evidence>
<dbReference type="GO" id="GO:0015940">
    <property type="term" value="P:pantothenate biosynthetic process"/>
    <property type="evidence" value="ECO:0007669"/>
    <property type="project" value="UniProtKB-UniPathway"/>
</dbReference>
<evidence type="ECO:0000256" key="4">
    <source>
        <dbReference type="ARBA" id="ARBA00019465"/>
    </source>
</evidence>
<evidence type="ECO:0000313" key="12">
    <source>
        <dbReference type="EMBL" id="TMQ66028.1"/>
    </source>
</evidence>
<gene>
    <name evidence="12" type="ORF">E6K79_03990</name>
</gene>
<evidence type="ECO:0000256" key="1">
    <source>
        <dbReference type="ARBA" id="ARBA00004994"/>
    </source>
</evidence>
<dbReference type="GO" id="GO:0005737">
    <property type="term" value="C:cytoplasm"/>
    <property type="evidence" value="ECO:0007669"/>
    <property type="project" value="TreeGrafter"/>
</dbReference>
<dbReference type="InterPro" id="IPR013752">
    <property type="entry name" value="KPA_reductase"/>
</dbReference>
<comment type="similarity">
    <text evidence="2 9">Belongs to the ketopantoate reductase family.</text>
</comment>
<sequence>MAETIGVLGAGALGTLLATRLHRAGHTVHVYARSPARREALSQEGSQPLIEDRAEGLKPATLVFLCVKSYDTGTAARSIVEAGIASAICSLQNGWGNMEILEAALPRSPLIAGATSLGAYLDETGALHASARGPTRFASWRNTEFRWAEYAATLFEGAGLTADASRDANGILWRKLALNAAVNPISALSGRPNGAILESGPLLRIAEAAAQEAARVGVRAGYVEGGFDPIPLLKAVLEDTYANRSSMAEDLSRGRRTEAEAIIGAVVRAARQVGEPVPVLEGIRALVLAAESMAAEAPRP</sequence>
<dbReference type="Gene3D" id="1.10.1040.10">
    <property type="entry name" value="N-(1-d-carboxylethyl)-l-norvaline Dehydrogenase, domain 2"/>
    <property type="match status" value="1"/>
</dbReference>
<evidence type="ECO:0000259" key="11">
    <source>
        <dbReference type="Pfam" id="PF08546"/>
    </source>
</evidence>
<dbReference type="InterPro" id="IPR013328">
    <property type="entry name" value="6PGD_dom2"/>
</dbReference>
<organism evidence="12 13">
    <name type="scientific">Eiseniibacteriota bacterium</name>
    <dbReference type="NCBI Taxonomy" id="2212470"/>
    <lineage>
        <taxon>Bacteria</taxon>
        <taxon>Candidatus Eiseniibacteriota</taxon>
    </lineage>
</organism>
<dbReference type="GO" id="GO:0050661">
    <property type="term" value="F:NADP binding"/>
    <property type="evidence" value="ECO:0007669"/>
    <property type="project" value="TreeGrafter"/>
</dbReference>
<evidence type="ECO:0000256" key="9">
    <source>
        <dbReference type="RuleBase" id="RU362068"/>
    </source>
</evidence>
<dbReference type="AlphaFoldDB" id="A0A538TQZ7"/>
<dbReference type="EC" id="1.1.1.169" evidence="3 9"/>
<keyword evidence="5 9" id="KW-0521">NADP</keyword>
<dbReference type="InterPro" id="IPR008927">
    <property type="entry name" value="6-PGluconate_DH-like_C_sf"/>
</dbReference>
<dbReference type="InterPro" id="IPR013332">
    <property type="entry name" value="KPR_N"/>
</dbReference>
<dbReference type="Pfam" id="PF02558">
    <property type="entry name" value="ApbA"/>
    <property type="match status" value="1"/>
</dbReference>
<proteinExistence type="inferred from homology"/>
<protein>
    <recommendedName>
        <fullName evidence="4 9">2-dehydropantoate 2-reductase</fullName>
        <ecNumber evidence="3 9">1.1.1.169</ecNumber>
    </recommendedName>
    <alternativeName>
        <fullName evidence="7 9">Ketopantoate reductase</fullName>
    </alternativeName>
</protein>
<name>A0A538TQZ7_UNCEI</name>
<dbReference type="InterPro" id="IPR003710">
    <property type="entry name" value="ApbA"/>
</dbReference>
<evidence type="ECO:0000256" key="5">
    <source>
        <dbReference type="ARBA" id="ARBA00022857"/>
    </source>
</evidence>
<comment type="catalytic activity">
    <reaction evidence="8 9">
        <text>(R)-pantoate + NADP(+) = 2-dehydropantoate + NADPH + H(+)</text>
        <dbReference type="Rhea" id="RHEA:16233"/>
        <dbReference type="ChEBI" id="CHEBI:11561"/>
        <dbReference type="ChEBI" id="CHEBI:15378"/>
        <dbReference type="ChEBI" id="CHEBI:15980"/>
        <dbReference type="ChEBI" id="CHEBI:57783"/>
        <dbReference type="ChEBI" id="CHEBI:58349"/>
        <dbReference type="EC" id="1.1.1.169"/>
    </reaction>
</comment>
<accession>A0A538TQZ7</accession>
<evidence type="ECO:0000313" key="13">
    <source>
        <dbReference type="Proteomes" id="UP000317691"/>
    </source>
</evidence>
<dbReference type="GO" id="GO:0008677">
    <property type="term" value="F:2-dehydropantoate 2-reductase activity"/>
    <property type="evidence" value="ECO:0007669"/>
    <property type="project" value="UniProtKB-EC"/>
</dbReference>
<dbReference type="SUPFAM" id="SSF48179">
    <property type="entry name" value="6-phosphogluconate dehydrogenase C-terminal domain-like"/>
    <property type="match status" value="1"/>
</dbReference>
<comment type="function">
    <text evidence="9">Catalyzes the NADPH-dependent reduction of ketopantoate into pantoic acid.</text>
</comment>
<comment type="caution">
    <text evidence="12">The sequence shown here is derived from an EMBL/GenBank/DDBJ whole genome shotgun (WGS) entry which is preliminary data.</text>
</comment>
<reference evidence="12 13" key="1">
    <citation type="journal article" date="2019" name="Nat. Microbiol.">
        <title>Mediterranean grassland soil C-N compound turnover is dependent on rainfall and depth, and is mediated by genomically divergent microorganisms.</title>
        <authorList>
            <person name="Diamond S."/>
            <person name="Andeer P.F."/>
            <person name="Li Z."/>
            <person name="Crits-Christoph A."/>
            <person name="Burstein D."/>
            <person name="Anantharaman K."/>
            <person name="Lane K.R."/>
            <person name="Thomas B.C."/>
            <person name="Pan C."/>
            <person name="Northen T.R."/>
            <person name="Banfield J.F."/>
        </authorList>
    </citation>
    <scope>NUCLEOTIDE SEQUENCE [LARGE SCALE GENOMIC DNA]</scope>
    <source>
        <strain evidence="12">WS_9</strain>
    </source>
</reference>
<dbReference type="Pfam" id="PF08546">
    <property type="entry name" value="ApbA_C"/>
    <property type="match status" value="1"/>
</dbReference>
<dbReference type="Gene3D" id="3.40.50.720">
    <property type="entry name" value="NAD(P)-binding Rossmann-like Domain"/>
    <property type="match status" value="1"/>
</dbReference>
<keyword evidence="9" id="KW-0566">Pantothenate biosynthesis</keyword>
<dbReference type="SUPFAM" id="SSF51735">
    <property type="entry name" value="NAD(P)-binding Rossmann-fold domains"/>
    <property type="match status" value="1"/>
</dbReference>
<evidence type="ECO:0000256" key="8">
    <source>
        <dbReference type="ARBA" id="ARBA00048793"/>
    </source>
</evidence>
<dbReference type="PANTHER" id="PTHR43765">
    <property type="entry name" value="2-DEHYDROPANTOATE 2-REDUCTASE-RELATED"/>
    <property type="match status" value="1"/>
</dbReference>
<feature type="domain" description="Ketopantoate reductase C-terminal" evidence="11">
    <location>
        <begin position="169"/>
        <end position="289"/>
    </location>
</feature>
<evidence type="ECO:0000256" key="3">
    <source>
        <dbReference type="ARBA" id="ARBA00013014"/>
    </source>
</evidence>
<dbReference type="EMBL" id="VBOZ01000010">
    <property type="protein sequence ID" value="TMQ66028.1"/>
    <property type="molecule type" value="Genomic_DNA"/>
</dbReference>
<dbReference type="NCBIfam" id="TIGR00745">
    <property type="entry name" value="apbA_panE"/>
    <property type="match status" value="1"/>
</dbReference>
<evidence type="ECO:0000259" key="10">
    <source>
        <dbReference type="Pfam" id="PF02558"/>
    </source>
</evidence>
<dbReference type="UniPathway" id="UPA00028">
    <property type="reaction ID" value="UER00004"/>
</dbReference>
<keyword evidence="6 9" id="KW-0560">Oxidoreductase</keyword>
<dbReference type="PANTHER" id="PTHR43765:SF2">
    <property type="entry name" value="2-DEHYDROPANTOATE 2-REDUCTASE"/>
    <property type="match status" value="1"/>
</dbReference>
<evidence type="ECO:0000256" key="6">
    <source>
        <dbReference type="ARBA" id="ARBA00023002"/>
    </source>
</evidence>
<evidence type="ECO:0000256" key="2">
    <source>
        <dbReference type="ARBA" id="ARBA00007870"/>
    </source>
</evidence>